<reference evidence="2 3" key="1">
    <citation type="submission" date="2024-04" db="EMBL/GenBank/DDBJ databases">
        <title>Novel species of the genus Ideonella isolated from streams.</title>
        <authorList>
            <person name="Lu H."/>
        </authorList>
    </citation>
    <scope>NUCLEOTIDE SEQUENCE [LARGE SCALE GENOMIC DNA]</scope>
    <source>
        <strain evidence="2 3">BYS139W</strain>
    </source>
</reference>
<dbReference type="RefSeq" id="WP_341374543.1">
    <property type="nucleotide sequence ID" value="NZ_JBBUTF010000010.1"/>
</dbReference>
<dbReference type="EMBL" id="JBBUTF010000010">
    <property type="protein sequence ID" value="MEK8026758.1"/>
    <property type="molecule type" value="Genomic_DNA"/>
</dbReference>
<name>A0ABU9BDS8_9BURK</name>
<comment type="caution">
    <text evidence="2">The sequence shown here is derived from an EMBL/GenBank/DDBJ whole genome shotgun (WGS) entry which is preliminary data.</text>
</comment>
<feature type="region of interest" description="Disordered" evidence="1">
    <location>
        <begin position="252"/>
        <end position="275"/>
    </location>
</feature>
<accession>A0ABU9BDS8</accession>
<evidence type="ECO:0000313" key="3">
    <source>
        <dbReference type="Proteomes" id="UP001368500"/>
    </source>
</evidence>
<feature type="compositionally biased region" description="Low complexity" evidence="1">
    <location>
        <begin position="252"/>
        <end position="264"/>
    </location>
</feature>
<organism evidence="2 3">
    <name type="scientific">Pseudaquabacterium rugosum</name>
    <dbReference type="NCBI Taxonomy" id="2984194"/>
    <lineage>
        <taxon>Bacteria</taxon>
        <taxon>Pseudomonadati</taxon>
        <taxon>Pseudomonadota</taxon>
        <taxon>Betaproteobacteria</taxon>
        <taxon>Burkholderiales</taxon>
        <taxon>Sphaerotilaceae</taxon>
        <taxon>Pseudaquabacterium</taxon>
    </lineage>
</organism>
<dbReference type="Pfam" id="PF13692">
    <property type="entry name" value="Glyco_trans_1_4"/>
    <property type="match status" value="1"/>
</dbReference>
<protein>
    <submittedName>
        <fullName evidence="2">Glycosyltransferase family 4 protein</fullName>
    </submittedName>
</protein>
<dbReference type="SUPFAM" id="SSF53756">
    <property type="entry name" value="UDP-Glycosyltransferase/glycogen phosphorylase"/>
    <property type="match status" value="1"/>
</dbReference>
<dbReference type="Gene3D" id="3.40.50.2000">
    <property type="entry name" value="Glycogen Phosphorylase B"/>
    <property type="match status" value="1"/>
</dbReference>
<gene>
    <name evidence="2" type="ORF">AACH11_12370</name>
</gene>
<evidence type="ECO:0000256" key="1">
    <source>
        <dbReference type="SAM" id="MobiDB-lite"/>
    </source>
</evidence>
<evidence type="ECO:0000313" key="2">
    <source>
        <dbReference type="EMBL" id="MEK8026758.1"/>
    </source>
</evidence>
<sequence length="470" mass="49838">MPRLLLLSPVAPWPPDTGARQRTFLLLQALRETHAVDLLLVGGEPPPADQQAVLTREFSLIGHLPDDPGRLGVRHWVFPWPLIGTPLRRLTRLGLGARRTLFRSPVLAAALQRLAAGPPAADIAGAPSGCGPTVDPPPAGYAAIVSRYLWPAVQTDAFALAPVWVDVDDLDSEIWDAHARSAQQRHSRTAVCARHIATAYRDAERQQLARCTAAWVTKSRDLAAVAGRPAALLPNIPLAAWPDGVIPVPWPEDAAGPDQPAAGDTGTGSGAISGPVCSPPPARRHVGTATGTRPPVVLGIALFDHPPNRQGFDWFIQQVWPQVHARHPEARLRLVGRLSCARTRTAWQAVAGVELAGRLDALRPAYADSAFTIAPLFSGGGTNIKVIESLAHGRACVLTPHAAKGFDALAGLRVSEGAADFAADCIALLDEPCRARALGEAAATAARTEGSWPRFRAAVHDLMSAEGAPR</sequence>
<keyword evidence="3" id="KW-1185">Reference proteome</keyword>
<dbReference type="Proteomes" id="UP001368500">
    <property type="component" value="Unassembled WGS sequence"/>
</dbReference>
<proteinExistence type="predicted"/>